<feature type="compositionally biased region" description="Basic and acidic residues" evidence="1">
    <location>
        <begin position="246"/>
        <end position="269"/>
    </location>
</feature>
<comment type="caution">
    <text evidence="2">The sequence shown here is derived from an EMBL/GenBank/DDBJ whole genome shotgun (WGS) entry which is preliminary data.</text>
</comment>
<sequence length="294" mass="32608">MAYSYSKPPPTNWSSGYVLLPPIQVSAERETTPKFEGRTIFCDSSKTNPIPWFRKFELTLQLHHVSEYKNHAYLYSRSGGACQAWLDNLLSKYGVVTAELHTKISWEDLKAAWHKRFQVEPPEIKAMDKLLYFEQGTLPSVDWIAEYQRLTSVPDLQIGFKAIKHYFISRSCLALGNALTHVEETLTTTTELFDKTAQIIVTNKEAKNLGRSVATGPSRDQHRPKVVVVAAASPTDQSSEAVPANEGDRLAAARDGGRPGKGRGRDKMKTNTTFIPGPGAAASAPWTHYGQSGN</sequence>
<gene>
    <name evidence="2" type="ORF">CBR_g51067</name>
</gene>
<dbReference type="EMBL" id="BFEA01000062">
    <property type="protein sequence ID" value="GBG65472.1"/>
    <property type="molecule type" value="Genomic_DNA"/>
</dbReference>
<protein>
    <recommendedName>
        <fullName evidence="4">Retrotransposon gag domain-containing protein</fullName>
    </recommendedName>
</protein>
<proteinExistence type="predicted"/>
<reference evidence="2 3" key="1">
    <citation type="journal article" date="2018" name="Cell">
        <title>The Chara Genome: Secondary Complexity and Implications for Plant Terrestrialization.</title>
        <authorList>
            <person name="Nishiyama T."/>
            <person name="Sakayama H."/>
            <person name="Vries J.D."/>
            <person name="Buschmann H."/>
            <person name="Saint-Marcoux D."/>
            <person name="Ullrich K.K."/>
            <person name="Haas F.B."/>
            <person name="Vanderstraeten L."/>
            <person name="Becker D."/>
            <person name="Lang D."/>
            <person name="Vosolsobe S."/>
            <person name="Rombauts S."/>
            <person name="Wilhelmsson P.K.I."/>
            <person name="Janitza P."/>
            <person name="Kern R."/>
            <person name="Heyl A."/>
            <person name="Rumpler F."/>
            <person name="Villalobos L.I.A.C."/>
            <person name="Clay J.M."/>
            <person name="Skokan R."/>
            <person name="Toyoda A."/>
            <person name="Suzuki Y."/>
            <person name="Kagoshima H."/>
            <person name="Schijlen E."/>
            <person name="Tajeshwar N."/>
            <person name="Catarino B."/>
            <person name="Hetherington A.J."/>
            <person name="Saltykova A."/>
            <person name="Bonnot C."/>
            <person name="Breuninger H."/>
            <person name="Symeonidi A."/>
            <person name="Radhakrishnan G.V."/>
            <person name="Van Nieuwerburgh F."/>
            <person name="Deforce D."/>
            <person name="Chang C."/>
            <person name="Karol K.G."/>
            <person name="Hedrich R."/>
            <person name="Ulvskov P."/>
            <person name="Glockner G."/>
            <person name="Delwiche C.F."/>
            <person name="Petrasek J."/>
            <person name="Van de Peer Y."/>
            <person name="Friml J."/>
            <person name="Beilby M."/>
            <person name="Dolan L."/>
            <person name="Kohara Y."/>
            <person name="Sugano S."/>
            <person name="Fujiyama A."/>
            <person name="Delaux P.-M."/>
            <person name="Quint M."/>
            <person name="TheiBen G."/>
            <person name="Hagemann M."/>
            <person name="Harholt J."/>
            <person name="Dunand C."/>
            <person name="Zachgo S."/>
            <person name="Langdale J."/>
            <person name="Maumus F."/>
            <person name="Straeten D.V.D."/>
            <person name="Gould S.B."/>
            <person name="Rensing S.A."/>
        </authorList>
    </citation>
    <scope>NUCLEOTIDE SEQUENCE [LARGE SCALE GENOMIC DNA]</scope>
    <source>
        <strain evidence="2 3">S276</strain>
    </source>
</reference>
<feature type="region of interest" description="Disordered" evidence="1">
    <location>
        <begin position="232"/>
        <end position="294"/>
    </location>
</feature>
<evidence type="ECO:0000313" key="2">
    <source>
        <dbReference type="EMBL" id="GBG65472.1"/>
    </source>
</evidence>
<accession>A0A388K5Y8</accession>
<evidence type="ECO:0000313" key="3">
    <source>
        <dbReference type="Proteomes" id="UP000265515"/>
    </source>
</evidence>
<keyword evidence="3" id="KW-1185">Reference proteome</keyword>
<dbReference type="AlphaFoldDB" id="A0A388K5Y8"/>
<name>A0A388K5Y8_CHABU</name>
<evidence type="ECO:0008006" key="4">
    <source>
        <dbReference type="Google" id="ProtNLM"/>
    </source>
</evidence>
<organism evidence="2 3">
    <name type="scientific">Chara braunii</name>
    <name type="common">Braun's stonewort</name>
    <dbReference type="NCBI Taxonomy" id="69332"/>
    <lineage>
        <taxon>Eukaryota</taxon>
        <taxon>Viridiplantae</taxon>
        <taxon>Streptophyta</taxon>
        <taxon>Charophyceae</taxon>
        <taxon>Charales</taxon>
        <taxon>Characeae</taxon>
        <taxon>Chara</taxon>
    </lineage>
</organism>
<dbReference type="Proteomes" id="UP000265515">
    <property type="component" value="Unassembled WGS sequence"/>
</dbReference>
<dbReference type="Gramene" id="GBG65472">
    <property type="protein sequence ID" value="GBG65472"/>
    <property type="gene ID" value="CBR_g51067"/>
</dbReference>
<evidence type="ECO:0000256" key="1">
    <source>
        <dbReference type="SAM" id="MobiDB-lite"/>
    </source>
</evidence>